<sequence>MKLISRVLQLANGGLSYRFQAPIIRTLSTNSFFSATRDTQKSSTFESDEDFQRRILGGPENDSNPLFRKLDRIDKAHERYGYGSRFNPGNRSEALDGWDESVNTLSDGMDWKLTNAATSFTIEDEEVNQDDYSFRPDMDIKPGMVLDTKDLDLRKPAVPRPPRRPEFETTTEEVLQKADFRNVRFLANFITEAGIIIKRSKTGISAKAQRKIAREIKTARAFGLLPFTTMGTKQFIFGKTMEDCDEDFQYETYYSHDFVDENPREGPIKS</sequence>
<keyword evidence="2" id="KW-1185">Reference proteome</keyword>
<proteinExistence type="predicted"/>
<organism evidence="1 2">
    <name type="scientific">Catharanthus roseus</name>
    <name type="common">Madagascar periwinkle</name>
    <name type="synonym">Vinca rosea</name>
    <dbReference type="NCBI Taxonomy" id="4058"/>
    <lineage>
        <taxon>Eukaryota</taxon>
        <taxon>Viridiplantae</taxon>
        <taxon>Streptophyta</taxon>
        <taxon>Embryophyta</taxon>
        <taxon>Tracheophyta</taxon>
        <taxon>Spermatophyta</taxon>
        <taxon>Magnoliopsida</taxon>
        <taxon>eudicotyledons</taxon>
        <taxon>Gunneridae</taxon>
        <taxon>Pentapetalae</taxon>
        <taxon>asterids</taxon>
        <taxon>lamiids</taxon>
        <taxon>Gentianales</taxon>
        <taxon>Apocynaceae</taxon>
        <taxon>Rauvolfioideae</taxon>
        <taxon>Vinceae</taxon>
        <taxon>Catharanthinae</taxon>
        <taxon>Catharanthus</taxon>
    </lineage>
</organism>
<gene>
    <name evidence="1" type="ORF">M9H77_05939</name>
</gene>
<accession>A0ACC0BQQ1</accession>
<evidence type="ECO:0000313" key="2">
    <source>
        <dbReference type="Proteomes" id="UP001060085"/>
    </source>
</evidence>
<evidence type="ECO:0000313" key="1">
    <source>
        <dbReference type="EMBL" id="KAI5674989.1"/>
    </source>
</evidence>
<dbReference type="Proteomes" id="UP001060085">
    <property type="component" value="Linkage Group LG02"/>
</dbReference>
<protein>
    <submittedName>
        <fullName evidence="1">Uncharacterized protein</fullName>
    </submittedName>
</protein>
<comment type="caution">
    <text evidence="1">The sequence shown here is derived from an EMBL/GenBank/DDBJ whole genome shotgun (WGS) entry which is preliminary data.</text>
</comment>
<name>A0ACC0BQQ1_CATRO</name>
<reference evidence="2" key="1">
    <citation type="journal article" date="2023" name="Nat. Plants">
        <title>Single-cell RNA sequencing provides a high-resolution roadmap for understanding the multicellular compartmentation of specialized metabolism.</title>
        <authorList>
            <person name="Sun S."/>
            <person name="Shen X."/>
            <person name="Li Y."/>
            <person name="Li Y."/>
            <person name="Wang S."/>
            <person name="Li R."/>
            <person name="Zhang H."/>
            <person name="Shen G."/>
            <person name="Guo B."/>
            <person name="Wei J."/>
            <person name="Xu J."/>
            <person name="St-Pierre B."/>
            <person name="Chen S."/>
            <person name="Sun C."/>
        </authorList>
    </citation>
    <scope>NUCLEOTIDE SEQUENCE [LARGE SCALE GENOMIC DNA]</scope>
</reference>
<dbReference type="EMBL" id="CM044702">
    <property type="protein sequence ID" value="KAI5674989.1"/>
    <property type="molecule type" value="Genomic_DNA"/>
</dbReference>